<protein>
    <submittedName>
        <fullName evidence="1">Uncharacterized protein</fullName>
    </submittedName>
</protein>
<proteinExistence type="predicted"/>
<dbReference type="Proteomes" id="UP000270190">
    <property type="component" value="Unassembled WGS sequence"/>
</dbReference>
<gene>
    <name evidence="1" type="ORF">BTBSAS_200033</name>
</gene>
<evidence type="ECO:0000313" key="2">
    <source>
        <dbReference type="Proteomes" id="UP000270190"/>
    </source>
</evidence>
<organism evidence="1 2">
    <name type="scientific">Brochothrix thermosphacta</name>
    <name type="common">Microbacterium thermosphactum</name>
    <dbReference type="NCBI Taxonomy" id="2756"/>
    <lineage>
        <taxon>Bacteria</taxon>
        <taxon>Bacillati</taxon>
        <taxon>Bacillota</taxon>
        <taxon>Bacilli</taxon>
        <taxon>Bacillales</taxon>
        <taxon>Listeriaceae</taxon>
        <taxon>Brochothrix</taxon>
    </lineage>
</organism>
<accession>A0A2X0QIN6</accession>
<name>A0A2X0QIN6_BROTH</name>
<dbReference type="EMBL" id="OUNC01000013">
    <property type="protein sequence ID" value="SPP28446.1"/>
    <property type="molecule type" value="Genomic_DNA"/>
</dbReference>
<evidence type="ECO:0000313" key="1">
    <source>
        <dbReference type="EMBL" id="SPP28446.1"/>
    </source>
</evidence>
<sequence>MKLDCGCDTCLKIERLGKELSELRTRKEEDRIVWKRYDYTVIRKGKYKSYYKTIKELSIANNLDESVVDSRFRRCVKNRIVINDFEIKRKLRPKTYNAKKKAKKSDLLRSSILEKEAYL</sequence>
<reference evidence="2" key="1">
    <citation type="submission" date="2018-04" db="EMBL/GenBank/DDBJ databases">
        <authorList>
            <person name="Illikoud N."/>
        </authorList>
    </citation>
    <scope>NUCLEOTIDE SEQUENCE [LARGE SCALE GENOMIC DNA]</scope>
</reference>
<dbReference type="AlphaFoldDB" id="A0A2X0QIN6"/>